<protein>
    <submittedName>
        <fullName evidence="3">Autotransporter-associated beta strand repeat-containing protein</fullName>
    </submittedName>
</protein>
<organism evidence="3 4">
    <name type="scientific">Luteolibacter yonseiensis</name>
    <dbReference type="NCBI Taxonomy" id="1144680"/>
    <lineage>
        <taxon>Bacteria</taxon>
        <taxon>Pseudomonadati</taxon>
        <taxon>Verrucomicrobiota</taxon>
        <taxon>Verrucomicrobiia</taxon>
        <taxon>Verrucomicrobiales</taxon>
        <taxon>Verrucomicrobiaceae</taxon>
        <taxon>Luteolibacter</taxon>
    </lineage>
</organism>
<name>A0A934R698_9BACT</name>
<dbReference type="NCBIfam" id="TIGR02601">
    <property type="entry name" value="autotrns_rpt"/>
    <property type="match status" value="4"/>
</dbReference>
<keyword evidence="4" id="KW-1185">Reference proteome</keyword>
<comment type="caution">
    <text evidence="3">The sequence shown here is derived from an EMBL/GenBank/DDBJ whole genome shotgun (WGS) entry which is preliminary data.</text>
</comment>
<dbReference type="Proteomes" id="UP000600139">
    <property type="component" value="Unassembled WGS sequence"/>
</dbReference>
<keyword evidence="1 2" id="KW-0732">Signal</keyword>
<evidence type="ECO:0000256" key="1">
    <source>
        <dbReference type="ARBA" id="ARBA00022729"/>
    </source>
</evidence>
<evidence type="ECO:0000313" key="3">
    <source>
        <dbReference type="EMBL" id="MBK1817767.1"/>
    </source>
</evidence>
<proteinExistence type="predicted"/>
<dbReference type="RefSeq" id="WP_200352697.1">
    <property type="nucleotide sequence ID" value="NZ_BAABHZ010000001.1"/>
</dbReference>
<dbReference type="EMBL" id="JAENIK010000012">
    <property type="protein sequence ID" value="MBK1817767.1"/>
    <property type="molecule type" value="Genomic_DNA"/>
</dbReference>
<dbReference type="InterPro" id="IPR011050">
    <property type="entry name" value="Pectin_lyase_fold/virulence"/>
</dbReference>
<accession>A0A934R698</accession>
<sequence length="1388" mass="140370">MKSKFRNLLGLTTVIASFTPATRLLALDYTWTGTTSNVSNVAGNWNPNGTPGGADNVLINTSTPNPTNIPSGNWERKGAGTTTIDGTGIVNLALGGARFLNNGAFNMLGGQFVQSGEYFIVGNGGVGTFTQSGGSVDTTLRRGFFLSDGDGDSGSVYNLSGGTLSVKSATDSGVGEELRSVWFGKGRNGVGTDKFNITGSTATFEKTGGSTANVQLSGSAELNVTNGTVTFDKYTEARVGYLAANGDQQAKINVSGGTLNFTNAAGNTNVRVGYNDKGLLKIDGGEVNIKGLLGIGTTGNAVVDDGAGTCLMSGAAVMNITGNLAVGTGTSKGTLSMSGGTLTVTNTGVDIIGGGNNGNATVSLSGTSVLNAATTKWKTGDFGGNGNAGSTTISLADSAALTLKEFTIGHIGGPTATETVTLTGSSNLTVTNFITMGRDDRAENSSIIASLNLNGGTLSTGYIIKGGDFSDATRNLVNADGGTIKALATEPDFLKNGTLSPGRVYLNLQAGGLKFDTNGFDVGIQTGLHGTGGLTKLGQGTLSLSNFNDYTGLTTVSAGALQVATGNNEGAPATFADGTGLIVTGEPSLPWRTTNLTLGSSTGMTVEIRNFDPVAGGAAIDATGTLTPHGDVTLKITGMPAVNKFPLIRFGSLAPNGLSSFKLAPLPRGVDAELIVYDSSIALNVKALNVLKWKGNVNSTWDVNSTSNWTLGIPAAKYLENDNVRFDDTASGITSISLAAVVAPATINVENTNKTYTISGTGSITGGTTLNKTGSGMLTLATVNTYTGLTNVIAGTLRFGDGVNDGSIAGPLLVNDTNVIYNTTASATQSGSLAGYNDLGGPASLTKVGPGTQIFTGTVNDYSGRIQINEGTYQIGDGLVNGAFGSSAIYEIAPNARLRFNQVSAVAKNWGSITGTGVIGLTAPTSFDWGAIALSQNFGGTLVVEKGRIGLNGGSAALGGTTKIQILSGAQLLAFSNVDPYTVPIEIAGGGWGETGYPNGLRLAATATATWAGAVTLTADSGITSQRGATFEITGPISGNYQCEFYTGDNAGENGTLVINPAGGRNSYTITKINGRVGGSTVAGNANAFSTGPLVVAESMLKLNGFDFTFANLSGTGGKIGNYHATTPSVLTVGGDNTSSTYTGVILDGATAPLGLTKTGSGTLTLSGANAYTGVTTVSQGTLSFTTPSLGDTATVSISSGAHLDLSTGAADTIGVLILGGVSVPPGTYNSSHPTYGSYFTGTGSVVIAGGYSSWAAEKGLDATNNGPTQDPDNDGLANLLEFYLDGNPLASDGASLVTQTTDANYLTLTFHRRDDANDDVTSQFAQYGPGLTGWTDVILGDANSGPDANGVLVNITDNGTAPDTVVVRIPTTNAGGGKLFGRLKVVK</sequence>
<feature type="chain" id="PRO_5037611802" evidence="2">
    <location>
        <begin position="27"/>
        <end position="1388"/>
    </location>
</feature>
<evidence type="ECO:0000256" key="2">
    <source>
        <dbReference type="SAM" id="SignalP"/>
    </source>
</evidence>
<dbReference type="InterPro" id="IPR013425">
    <property type="entry name" value="Autotrns_rpt"/>
</dbReference>
<evidence type="ECO:0000313" key="4">
    <source>
        <dbReference type="Proteomes" id="UP000600139"/>
    </source>
</evidence>
<dbReference type="SUPFAM" id="SSF51126">
    <property type="entry name" value="Pectin lyase-like"/>
    <property type="match status" value="2"/>
</dbReference>
<gene>
    <name evidence="3" type="ORF">JIN84_19260</name>
</gene>
<feature type="signal peptide" evidence="2">
    <location>
        <begin position="1"/>
        <end position="26"/>
    </location>
</feature>
<dbReference type="Pfam" id="PF12951">
    <property type="entry name" value="PATR"/>
    <property type="match status" value="4"/>
</dbReference>
<reference evidence="3" key="1">
    <citation type="submission" date="2021-01" db="EMBL/GenBank/DDBJ databases">
        <title>Modified the classification status of verrucomicrobia.</title>
        <authorList>
            <person name="Feng X."/>
        </authorList>
    </citation>
    <scope>NUCLEOTIDE SEQUENCE</scope>
    <source>
        <strain evidence="3">JCM 18052</strain>
    </source>
</reference>